<evidence type="ECO:0000256" key="4">
    <source>
        <dbReference type="ARBA" id="ARBA00023002"/>
    </source>
</evidence>
<dbReference type="InterPro" id="IPR036188">
    <property type="entry name" value="FAD/NAD-bd_sf"/>
</dbReference>
<dbReference type="NCBIfam" id="NF008843">
    <property type="entry name" value="PRK11883.1-3"/>
    <property type="match status" value="1"/>
</dbReference>
<dbReference type="EMBL" id="LN847240">
    <property type="protein sequence ID" value="CRI50949.1"/>
    <property type="molecule type" value="Genomic_DNA"/>
</dbReference>
<dbReference type="AlphaFoldDB" id="A0A0F7WJY6"/>
<comment type="function">
    <text evidence="6">Involved in coproporphyrin-dependent heme b biosynthesis. Catalyzes the oxidation of coproporphyrinogen III to coproporphyrin III.</text>
</comment>
<dbReference type="EMBL" id="LN847227">
    <property type="protein sequence ID" value="CRI46397.1"/>
    <property type="molecule type" value="Genomic_DNA"/>
</dbReference>
<proteinExistence type="inferred from homology"/>
<organism evidence="9">
    <name type="scientific">Chlamydia pneumoniae</name>
    <name type="common">Chlamydophila pneumoniae</name>
    <dbReference type="NCBI Taxonomy" id="83558"/>
    <lineage>
        <taxon>Bacteria</taxon>
        <taxon>Pseudomonadati</taxon>
        <taxon>Chlamydiota</taxon>
        <taxon>Chlamydiia</taxon>
        <taxon>Chlamydiales</taxon>
        <taxon>Chlamydiaceae</taxon>
        <taxon>Chlamydia/Chlamydophila group</taxon>
        <taxon>Chlamydia</taxon>
    </lineage>
</organism>
<keyword evidence="5 6" id="KW-0350">Heme biosynthesis</keyword>
<dbReference type="GO" id="GO:0005737">
    <property type="term" value="C:cytoplasm"/>
    <property type="evidence" value="ECO:0007669"/>
    <property type="project" value="UniProtKB-SubCell"/>
</dbReference>
<keyword evidence="3 6" id="KW-0274">FAD</keyword>
<evidence type="ECO:0000313" key="12">
    <source>
        <dbReference type="EMBL" id="CRI46397.1"/>
    </source>
</evidence>
<evidence type="ECO:0000313" key="15">
    <source>
        <dbReference type="EMBL" id="CRI50949.1"/>
    </source>
</evidence>
<dbReference type="GO" id="GO:0004729">
    <property type="term" value="F:oxygen-dependent protoporphyrinogen oxidase activity"/>
    <property type="evidence" value="ECO:0007669"/>
    <property type="project" value="UniProtKB-UniRule"/>
</dbReference>
<evidence type="ECO:0000313" key="16">
    <source>
        <dbReference type="EMBL" id="CRI53953.1"/>
    </source>
</evidence>
<dbReference type="EMBL" id="LN847255">
    <property type="protein sequence ID" value="CRI53953.1"/>
    <property type="molecule type" value="Genomic_DNA"/>
</dbReference>
<dbReference type="SUPFAM" id="SSF51905">
    <property type="entry name" value="FAD/NAD(P)-binding domain"/>
    <property type="match status" value="1"/>
</dbReference>
<evidence type="ECO:0000313" key="10">
    <source>
        <dbReference type="EMBL" id="CRI40801.1"/>
    </source>
</evidence>
<dbReference type="RefSeq" id="WP_010883523.1">
    <property type="nucleotide sequence ID" value="NZ_LN846980.1"/>
</dbReference>
<dbReference type="PANTHER" id="PTHR42923:SF3">
    <property type="entry name" value="PROTOPORPHYRINOGEN OXIDASE"/>
    <property type="match status" value="1"/>
</dbReference>
<dbReference type="GO" id="GO:0006783">
    <property type="term" value="P:heme biosynthetic process"/>
    <property type="evidence" value="ECO:0007669"/>
    <property type="project" value="UniProtKB-UniRule"/>
</dbReference>
<dbReference type="HOGENOM" id="CLU_631205_0_0_0"/>
<dbReference type="EMBL" id="AE001363">
    <property type="protein sequence ID" value="AAD19026.1"/>
    <property type="molecule type" value="Genomic_DNA"/>
</dbReference>
<comment type="pathway">
    <text evidence="6">Porphyrin-containing compound metabolism; protoheme biosynthesis.</text>
</comment>
<name>A0A0F7WJY6_CHLPN</name>
<keyword evidence="2 6" id="KW-0285">Flavoprotein</keyword>
<dbReference type="SUPFAM" id="SSF54373">
    <property type="entry name" value="FAD-linked reductases, C-terminal domain"/>
    <property type="match status" value="1"/>
</dbReference>
<evidence type="ECO:0000259" key="7">
    <source>
        <dbReference type="Pfam" id="PF01593"/>
    </source>
</evidence>
<dbReference type="EMBL" id="LN847006">
    <property type="protein sequence ID" value="CRI40801.1"/>
    <property type="molecule type" value="Genomic_DNA"/>
</dbReference>
<dbReference type="EMBL" id="LN847203">
    <property type="protein sequence ID" value="CRI44141.1"/>
    <property type="molecule type" value="Genomic_DNA"/>
</dbReference>
<dbReference type="Proteomes" id="UP000000801">
    <property type="component" value="Chromosome"/>
</dbReference>
<evidence type="ECO:0000256" key="3">
    <source>
        <dbReference type="ARBA" id="ARBA00022827"/>
    </source>
</evidence>
<feature type="domain" description="Amine oxidase" evidence="7">
    <location>
        <begin position="11"/>
        <end position="263"/>
    </location>
</feature>
<dbReference type="Pfam" id="PF01593">
    <property type="entry name" value="Amino_oxidase"/>
    <property type="match status" value="1"/>
</dbReference>
<dbReference type="KEGG" id="cpn:CPn_0888"/>
<evidence type="ECO:0000313" key="8">
    <source>
        <dbReference type="EMBL" id="AAD19026.1"/>
    </source>
</evidence>
<evidence type="ECO:0000313" key="11">
    <source>
        <dbReference type="EMBL" id="CRI44141.1"/>
    </source>
</evidence>
<evidence type="ECO:0000313" key="14">
    <source>
        <dbReference type="EMBL" id="CRI49821.1"/>
    </source>
</evidence>
<dbReference type="UniPathway" id="UPA00252"/>
<dbReference type="EMBL" id="LN847244">
    <property type="protein sequence ID" value="CRI49821.1"/>
    <property type="molecule type" value="Genomic_DNA"/>
</dbReference>
<dbReference type="EMBL" id="LN847237">
    <property type="protein sequence ID" value="CRI47544.1"/>
    <property type="molecule type" value="Genomic_DNA"/>
</dbReference>
<dbReference type="InterPro" id="IPR050464">
    <property type="entry name" value="Zeta_carotene_desat/Oxidored"/>
</dbReference>
<evidence type="ECO:0000313" key="17">
    <source>
        <dbReference type="Proteomes" id="UP000000801"/>
    </source>
</evidence>
<sequence>MKRAIIIGAGISGLAAGWWLHKKFPQAEILVLDKEAYAGGFVRTESPQGFSFDLGPKGFLTRGDGEYTLKLIHELGLQNSLIFSDRAAKNRFVYYRGKAHKISTWTLLRKGLLPSLIKDFRAPCYTQDSSVQDFLKRHSSQNFTSYILDPLITAIRAGHSSILSTHMAFPELAKREASSGSLLRSYLKNRSPKKSKTDRYLASLSPSMGTLITTIQEKLPATWKFSTSVTHIDCSPKEACVTTPSETFFADMVIYTGPLQQLPVLLPNYGIENLSKRVLPWNLSSISLGWHHANFSLPKGYGMLFADELPLLGIVWNSQIFPQATPGKTVLSLLIEGKWRESEAHAFAIAALSEYLNINQKPDAFALFSSQDGMPQHAVGFLERKERILPHLPGNLKIVGQNIAGPGLNRCIASAYHAICDLHTEETLAQPQSSL</sequence>
<dbReference type="PANTHER" id="PTHR42923">
    <property type="entry name" value="PROTOPORPHYRINOGEN OXIDASE"/>
    <property type="match status" value="1"/>
</dbReference>
<keyword evidence="4 6" id="KW-0560">Oxidoreductase</keyword>
<keyword evidence="6" id="KW-0963">Cytoplasm</keyword>
<comment type="subcellular location">
    <subcellularLocation>
        <location evidence="6">Cytoplasm</location>
    </subcellularLocation>
</comment>
<evidence type="ECO:0000256" key="6">
    <source>
        <dbReference type="RuleBase" id="RU364052"/>
    </source>
</evidence>
<dbReference type="EMBL" id="LN846999">
    <property type="protein sequence ID" value="CRI38539.1"/>
    <property type="molecule type" value="Genomic_DNA"/>
</dbReference>
<reference evidence="8 17" key="1">
    <citation type="journal article" date="1999" name="Nat. Genet.">
        <title>Comparative genomes of Chlamydia pneumoniae and C. trachomatis.</title>
        <authorList>
            <person name="Kalman S."/>
            <person name="Mitchell W."/>
            <person name="Marathe R."/>
            <person name="Lammel C."/>
            <person name="Fan J."/>
            <person name="Hyman R.W."/>
            <person name="Olinger L."/>
            <person name="Grimwood J."/>
            <person name="Davis R.W."/>
            <person name="Stephens R.S."/>
        </authorList>
    </citation>
    <scope>NUCLEOTIDE SEQUENCE [LARGE SCALE GENOMIC DNA]</scope>
    <source>
        <strain evidence="8 17">CWL029</strain>
    </source>
</reference>
<dbReference type="InterPro" id="IPR002937">
    <property type="entry name" value="Amino_oxidase"/>
</dbReference>
<evidence type="ECO:0000256" key="5">
    <source>
        <dbReference type="ARBA" id="ARBA00023133"/>
    </source>
</evidence>
<evidence type="ECO:0000256" key="1">
    <source>
        <dbReference type="ARBA" id="ARBA00001974"/>
    </source>
</evidence>
<evidence type="ECO:0000313" key="9">
    <source>
        <dbReference type="EMBL" id="CRI38539.1"/>
    </source>
</evidence>
<evidence type="ECO:0000256" key="2">
    <source>
        <dbReference type="ARBA" id="ARBA00022630"/>
    </source>
</evidence>
<dbReference type="Gene3D" id="3.50.50.60">
    <property type="entry name" value="FAD/NAD(P)-binding domain"/>
    <property type="match status" value="1"/>
</dbReference>
<protein>
    <recommendedName>
        <fullName evidence="6">Coproporphyrinogen III oxidase</fullName>
        <ecNumber evidence="6">1.3.3.15</ecNumber>
    </recommendedName>
</protein>
<comment type="similarity">
    <text evidence="6">Belongs to the protoporphyrinogen/coproporphyrinogen oxidase family. Coproporphyrinogen III oxidase subfamily.</text>
</comment>
<dbReference type="NCBIfam" id="TIGR00562">
    <property type="entry name" value="proto_IX_ox"/>
    <property type="match status" value="1"/>
</dbReference>
<dbReference type="InterPro" id="IPR004572">
    <property type="entry name" value="Protoporphyrinogen_oxidase"/>
</dbReference>
<comment type="cofactor">
    <cofactor evidence="1 6">
        <name>FAD</name>
        <dbReference type="ChEBI" id="CHEBI:57692"/>
    </cofactor>
</comment>
<evidence type="ECO:0000313" key="13">
    <source>
        <dbReference type="EMBL" id="CRI47544.1"/>
    </source>
</evidence>
<gene>
    <name evidence="8" type="primary">hemG</name>
    <name evidence="8" type="ordered locus">CPn_0888</name>
    <name evidence="9" type="ORF">BN1224_CV15_C_03720</name>
    <name evidence="11" type="ORF">BN1224_H12_EY_00250</name>
    <name evidence="12" type="ORF">BN1224_MUL2216_F_04520</name>
    <name evidence="13" type="ORF">BN1224_Panola_L_00480</name>
    <name evidence="15" type="ORF">BN1224_PB1_B_09180</name>
    <name evidence="14" type="ORF">BN1224_U1271_C_07610</name>
    <name evidence="16" type="ORF">BN1224_Wien2_H_01460</name>
    <name evidence="10" type="ORF">CWL029c_F_00480</name>
</gene>
<comment type="catalytic activity">
    <reaction evidence="6">
        <text>coproporphyrinogen III + 3 O2 = coproporphyrin III + 3 H2O2</text>
        <dbReference type="Rhea" id="RHEA:43436"/>
        <dbReference type="ChEBI" id="CHEBI:15379"/>
        <dbReference type="ChEBI" id="CHEBI:16240"/>
        <dbReference type="ChEBI" id="CHEBI:57309"/>
        <dbReference type="ChEBI" id="CHEBI:131725"/>
        <dbReference type="EC" id="1.3.3.15"/>
    </reaction>
</comment>
<dbReference type="PATRIC" id="fig|115713.3.peg.969"/>
<accession>A0A0F7WJY6</accession>
<reference evidence="9" key="2">
    <citation type="submission" date="2015-05" db="EMBL/GenBank/DDBJ databases">
        <authorList>
            <person name="Rattei Thomas"/>
        </authorList>
    </citation>
    <scope>NUCLEOTIDE SEQUENCE</scope>
    <source>
        <strain evidence="9">CV15</strain>
        <strain evidence="10">CWL029c</strain>
        <strain evidence="11">H12</strain>
        <strain evidence="12">MUL2216</strain>
        <strain evidence="13">Panola</strain>
        <strain evidence="15">PB1</strain>
        <strain evidence="14">U1271</strain>
        <strain evidence="16">Wien2</strain>
    </source>
</reference>
<dbReference type="EC" id="1.3.3.15" evidence="6"/>